<gene>
    <name evidence="2" type="ORF">C6Y45_11045</name>
</gene>
<sequence length="295" mass="32544">MIKMIKSVDIVYEQGSNEHNEDQYISNESHGFFAVIDGATSLAKTGMPGLIASQTVRDAMAESVTASPLAAFQQANAALSETAVAESEYLSVSATPKEERSTCGGTAVRFHEDALEYAHLGDCMLFLEYSDGTVRRVTFDHLSRLDSVAIREAHDYRMKWLEQHGLPSGDDVQRMHKEIKEHVSPTLLANRRKLNESDGYGVFDGSKEAERFIESGTIPLINVSKVLLLSDGLQYPVSPDSGSDGWNEAAAHSFKHGVHSLLKKVNELEQSDPLCYKYPRLKPADDKTAVLINLK</sequence>
<keyword evidence="3" id="KW-1185">Reference proteome</keyword>
<dbReference type="PROSITE" id="PS51746">
    <property type="entry name" value="PPM_2"/>
    <property type="match status" value="1"/>
</dbReference>
<evidence type="ECO:0000313" key="2">
    <source>
        <dbReference type="EMBL" id="PTL38428.1"/>
    </source>
</evidence>
<evidence type="ECO:0000313" key="3">
    <source>
        <dbReference type="Proteomes" id="UP000240509"/>
    </source>
</evidence>
<dbReference type="InterPro" id="IPR036457">
    <property type="entry name" value="PPM-type-like_dom_sf"/>
</dbReference>
<proteinExistence type="predicted"/>
<organism evidence="2 3">
    <name type="scientific">Alkalicoccus saliphilus</name>
    <dbReference type="NCBI Taxonomy" id="200989"/>
    <lineage>
        <taxon>Bacteria</taxon>
        <taxon>Bacillati</taxon>
        <taxon>Bacillota</taxon>
        <taxon>Bacilli</taxon>
        <taxon>Bacillales</taxon>
        <taxon>Bacillaceae</taxon>
        <taxon>Alkalicoccus</taxon>
    </lineage>
</organism>
<name>A0A2T4U4V4_9BACI</name>
<dbReference type="Pfam" id="PF13672">
    <property type="entry name" value="PP2C_2"/>
    <property type="match status" value="1"/>
</dbReference>
<dbReference type="AlphaFoldDB" id="A0A2T4U4V4"/>
<accession>A0A2T4U4V4</accession>
<comment type="caution">
    <text evidence="2">The sequence shown here is derived from an EMBL/GenBank/DDBJ whole genome shotgun (WGS) entry which is preliminary data.</text>
</comment>
<feature type="domain" description="PPM-type phosphatase" evidence="1">
    <location>
        <begin position="7"/>
        <end position="294"/>
    </location>
</feature>
<dbReference type="Proteomes" id="UP000240509">
    <property type="component" value="Unassembled WGS sequence"/>
</dbReference>
<reference evidence="2 3" key="1">
    <citation type="submission" date="2018-03" db="EMBL/GenBank/DDBJ databases">
        <title>Alkalicoccus saliphilus sp. nov., isolated from a mineral pool.</title>
        <authorList>
            <person name="Zhao B."/>
        </authorList>
    </citation>
    <scope>NUCLEOTIDE SEQUENCE [LARGE SCALE GENOMIC DNA]</scope>
    <source>
        <strain evidence="2 3">6AG</strain>
    </source>
</reference>
<protein>
    <recommendedName>
        <fullName evidence="1">PPM-type phosphatase domain-containing protein</fullName>
    </recommendedName>
</protein>
<dbReference type="SUPFAM" id="SSF81606">
    <property type="entry name" value="PP2C-like"/>
    <property type="match status" value="1"/>
</dbReference>
<evidence type="ECO:0000259" key="1">
    <source>
        <dbReference type="PROSITE" id="PS51746"/>
    </source>
</evidence>
<dbReference type="InterPro" id="IPR001932">
    <property type="entry name" value="PPM-type_phosphatase-like_dom"/>
</dbReference>
<dbReference type="EMBL" id="PZJJ01000018">
    <property type="protein sequence ID" value="PTL38428.1"/>
    <property type="molecule type" value="Genomic_DNA"/>
</dbReference>
<dbReference type="Gene3D" id="3.60.40.10">
    <property type="entry name" value="PPM-type phosphatase domain"/>
    <property type="match status" value="1"/>
</dbReference>